<comment type="subcellular location">
    <subcellularLocation>
        <location evidence="1">Bud neck</location>
    </subcellularLocation>
</comment>
<dbReference type="CDD" id="cd01850">
    <property type="entry name" value="CDC_Septin"/>
    <property type="match status" value="1"/>
</dbReference>
<evidence type="ECO:0000256" key="4">
    <source>
        <dbReference type="RuleBase" id="RU004560"/>
    </source>
</evidence>
<keyword evidence="3 4" id="KW-0342">GTP-binding</keyword>
<dbReference type="Pfam" id="PF00735">
    <property type="entry name" value="Septin"/>
    <property type="match status" value="1"/>
</dbReference>
<dbReference type="SUPFAM" id="SSF52540">
    <property type="entry name" value="P-loop containing nucleoside triphosphate hydrolases"/>
    <property type="match status" value="1"/>
</dbReference>
<feature type="domain" description="Septin-type G" evidence="5">
    <location>
        <begin position="126"/>
        <end position="387"/>
    </location>
</feature>
<accession>A0ABP0EDR1</accession>
<dbReference type="InterPro" id="IPR030379">
    <property type="entry name" value="G_SEPTIN_dom"/>
</dbReference>
<keyword evidence="7" id="KW-1185">Reference proteome</keyword>
<name>A0ABP0EDR1_9ASCO</name>
<evidence type="ECO:0000256" key="2">
    <source>
        <dbReference type="ARBA" id="ARBA00022741"/>
    </source>
</evidence>
<evidence type="ECO:0000313" key="7">
    <source>
        <dbReference type="Proteomes" id="UP001497600"/>
    </source>
</evidence>
<evidence type="ECO:0000256" key="3">
    <source>
        <dbReference type="ARBA" id="ARBA00023134"/>
    </source>
</evidence>
<dbReference type="PROSITE" id="PS51719">
    <property type="entry name" value="G_SEPTIN"/>
    <property type="match status" value="1"/>
</dbReference>
<dbReference type="Proteomes" id="UP001497600">
    <property type="component" value="Chromosome D"/>
</dbReference>
<evidence type="ECO:0000256" key="1">
    <source>
        <dbReference type="ARBA" id="ARBA00004266"/>
    </source>
</evidence>
<dbReference type="EMBL" id="OZ004256">
    <property type="protein sequence ID" value="CAK7904352.1"/>
    <property type="molecule type" value="Genomic_DNA"/>
</dbReference>
<dbReference type="PANTHER" id="PTHR18884">
    <property type="entry name" value="SEPTIN"/>
    <property type="match status" value="1"/>
</dbReference>
<dbReference type="Gene3D" id="3.40.50.300">
    <property type="entry name" value="P-loop containing nucleotide triphosphate hydrolases"/>
    <property type="match status" value="1"/>
</dbReference>
<protein>
    <submittedName>
        <fullName evidence="6">Sporulation-regulated protein 3</fullName>
    </submittedName>
</protein>
<organism evidence="6 7">
    <name type="scientific">[Candida] anglica</name>
    <dbReference type="NCBI Taxonomy" id="148631"/>
    <lineage>
        <taxon>Eukaryota</taxon>
        <taxon>Fungi</taxon>
        <taxon>Dikarya</taxon>
        <taxon>Ascomycota</taxon>
        <taxon>Saccharomycotina</taxon>
        <taxon>Pichiomycetes</taxon>
        <taxon>Debaryomycetaceae</taxon>
        <taxon>Kurtzmaniella</taxon>
    </lineage>
</organism>
<dbReference type="InterPro" id="IPR027417">
    <property type="entry name" value="P-loop_NTPase"/>
</dbReference>
<dbReference type="InterPro" id="IPR016491">
    <property type="entry name" value="Septin"/>
</dbReference>
<evidence type="ECO:0000259" key="5">
    <source>
        <dbReference type="PROSITE" id="PS51719"/>
    </source>
</evidence>
<comment type="similarity">
    <text evidence="4">Belongs to the TRAFAC class TrmE-Era-EngA-EngB-Septin-like GTPase superfamily. Septin GTPase family.</text>
</comment>
<gene>
    <name evidence="6" type="primary">SPR3</name>
    <name evidence="6" type="ORF">CAAN4_D09010</name>
</gene>
<keyword evidence="2 4" id="KW-0547">Nucleotide-binding</keyword>
<proteinExistence type="inferred from homology"/>
<evidence type="ECO:0000313" key="6">
    <source>
        <dbReference type="EMBL" id="CAK7904352.1"/>
    </source>
</evidence>
<reference evidence="6 7" key="1">
    <citation type="submission" date="2024-01" db="EMBL/GenBank/DDBJ databases">
        <authorList>
            <consortium name="Genoscope - CEA"/>
            <person name="William W."/>
        </authorList>
    </citation>
    <scope>NUCLEOTIDE SEQUENCE [LARGE SCALE GENOMIC DNA]</scope>
    <source>
        <strain evidence="6 7">29B2s-10</strain>
    </source>
</reference>
<sequence>MTSKVFSSENLLTTEVNSISSISFDKFSPINIQHGDTLDHGNNSNLLNCYQTEKGVNLDLGLQNTYTIDELEDVHDIAPYNVDVSPIDKTPGLEEDDSIPTSPEVEISQVGLGLLPNQKKNIIRRKGASFTMMVIGARGTGKTTFINSLFGENIIVETRRKTFDNESILIHRAELTEKGFTLKLTAIESSGFGDSVDNRFAWSPAEKFISEQFRLYCYQEEQPERSSLLDSRVHCCLYFITPTRTNLSSLDKRAIKQLSELTNLIPIIAKSDTYTKTDLKRIKSNIHQTMKDENISICEELLDQSVTDKINRFMPFAIISSNEIEQTNDGRNVRGRKYDWGVAEIENIEHCDFVVLREILMGENMLDLIFSTDSNYESFRRSCLIERFNEIIKNEGNEYKNIEYYTPQLKLSGLEEYEIFHKLKIRKLESKLHDTDQIYIEKEKEAKLNFANVIQAQEKRFKEWKRGLFDRQEHYNKGIEKLHLCIIKLQEEIEALETGSGSLNNSLGSLSFN</sequence>